<comment type="caution">
    <text evidence="4">The sequence shown here is derived from an EMBL/GenBank/DDBJ whole genome shotgun (WGS) entry which is preliminary data.</text>
</comment>
<keyword evidence="1" id="KW-0433">Leucine-rich repeat</keyword>
<dbReference type="SMART" id="SM00365">
    <property type="entry name" value="LRR_SD22"/>
    <property type="match status" value="4"/>
</dbReference>
<keyword evidence="5" id="KW-1185">Reference proteome</keyword>
<dbReference type="Proteomes" id="UP000078046">
    <property type="component" value="Unassembled WGS sequence"/>
</dbReference>
<keyword evidence="2" id="KW-0677">Repeat</keyword>
<evidence type="ECO:0008006" key="6">
    <source>
        <dbReference type="Google" id="ProtNLM"/>
    </source>
</evidence>
<feature type="coiled-coil region" evidence="3">
    <location>
        <begin position="693"/>
        <end position="762"/>
    </location>
</feature>
<dbReference type="OrthoDB" id="7451790at2759"/>
<gene>
    <name evidence="4" type="ORF">A3Q56_01566</name>
</gene>
<evidence type="ECO:0000256" key="2">
    <source>
        <dbReference type="ARBA" id="ARBA00022737"/>
    </source>
</evidence>
<evidence type="ECO:0000256" key="1">
    <source>
        <dbReference type="ARBA" id="ARBA00022614"/>
    </source>
</evidence>
<feature type="coiled-coil region" evidence="3">
    <location>
        <begin position="323"/>
        <end position="364"/>
    </location>
</feature>
<sequence>MPLSFEIMILTGEGLKDLDEIVFYENVEKIDLSFNKLSEFINIPNLLNLMDLNLSNNQIKSIKPISHLFSLQILKLNDNKISEIGYLANLRKLKRLHLSNNEIVDTSNLKSLHGNDYNLHELYLDGNKLSNLQQVCKDLCGLVHLNKLTLYSVDGKSINPLCCEDDYNQKIITSLPNLEILDGISDIEIITSVQKAYIKPNNNEMEELFKCFISKKMKNYFNKFQKENPHMKDSSSSDEENVKYKKYKKNKTSKTQSKSFLNRKKEVSKYSDLVRDLEKYKNMSYLSEQKIIELSQDLTSEKILNNTKIAEFRTIELEFKEQISKLSVDFDTKNNENKLLEEKLEKVENLLKKNTEEFDKVSNSYKIKISKIEHDQEEINVIATKMKMKIDELREKCCNYLAVMRKHKYEKIQLENQISTLNEALTEMEKSHNADLENRIHLKSPQFRQEIFKKVSQVEEKFKLEMDTFKKQNECEISTYIRRVKNLELDIYNEKIKNETMNLASEETNKTVIDLKTKNIQLENCIKKSSLKYESKLKETEQNLIYAKDEAIIDQTSNKNLIDDLNEKLSNSYEKYESIANEFKKFKNEYCKYKLENNTISSNNETLQNELMTKQEEIDKLKKNLTNKTQNFENETNTLKNNFEIEIKTKTNDHDEILKKLKESHQINLENQKMYKNLKEEIKNDGDKKMNIINSLQENIYKLKDRKNELKQELMARYEENKYLKEENISKDNICIAKSTEIVQYEKNVKELKRKFEEIESEFISSYEKKLAESIKKIETEKNIEYIQFNEKYNSLLNQFTDLQNTNAINEKNLKRIRKCLKISEME</sequence>
<dbReference type="PROSITE" id="PS51450">
    <property type="entry name" value="LRR"/>
    <property type="match status" value="3"/>
</dbReference>
<dbReference type="SUPFAM" id="SSF52075">
    <property type="entry name" value="Outer arm dynein light chain 1"/>
    <property type="match status" value="1"/>
</dbReference>
<reference evidence="4 5" key="1">
    <citation type="submission" date="2016-04" db="EMBL/GenBank/DDBJ databases">
        <title>The genome of Intoshia linei affirms orthonectids as highly simplified spiralians.</title>
        <authorList>
            <person name="Mikhailov K.V."/>
            <person name="Slusarev G.S."/>
            <person name="Nikitin M.A."/>
            <person name="Logacheva M.D."/>
            <person name="Penin A."/>
            <person name="Aleoshin V."/>
            <person name="Panchin Y.V."/>
        </authorList>
    </citation>
    <scope>NUCLEOTIDE SEQUENCE [LARGE SCALE GENOMIC DNA]</scope>
    <source>
        <strain evidence="4">Intl2013</strain>
        <tissue evidence="4">Whole animal</tissue>
    </source>
</reference>
<evidence type="ECO:0000256" key="3">
    <source>
        <dbReference type="SAM" id="Coils"/>
    </source>
</evidence>
<keyword evidence="3" id="KW-0175">Coiled coil</keyword>
<dbReference type="PANTHER" id="PTHR24366">
    <property type="entry name" value="IG(IMMUNOGLOBULIN) AND LRR(LEUCINE RICH REPEAT) DOMAINS"/>
    <property type="match status" value="1"/>
</dbReference>
<dbReference type="InterPro" id="IPR001611">
    <property type="entry name" value="Leu-rich_rpt"/>
</dbReference>
<dbReference type="EMBL" id="LWCA01000122">
    <property type="protein sequence ID" value="OAF70678.1"/>
    <property type="molecule type" value="Genomic_DNA"/>
</dbReference>
<protein>
    <recommendedName>
        <fullName evidence="6">Leucine-rich repeat and coiled-coil domain-containing protein 1</fullName>
    </recommendedName>
</protein>
<feature type="coiled-coil region" evidence="3">
    <location>
        <begin position="562"/>
        <end position="642"/>
    </location>
</feature>
<accession>A0A177B8R4</accession>
<dbReference type="PANTHER" id="PTHR24366:SF159">
    <property type="entry name" value="CD180 MOLECULE"/>
    <property type="match status" value="1"/>
</dbReference>
<dbReference type="AlphaFoldDB" id="A0A177B8R4"/>
<dbReference type="InterPro" id="IPR032675">
    <property type="entry name" value="LRR_dom_sf"/>
</dbReference>
<proteinExistence type="predicted"/>
<evidence type="ECO:0000313" key="5">
    <source>
        <dbReference type="Proteomes" id="UP000078046"/>
    </source>
</evidence>
<feature type="coiled-coil region" evidence="3">
    <location>
        <begin position="404"/>
        <end position="431"/>
    </location>
</feature>
<evidence type="ECO:0000313" key="4">
    <source>
        <dbReference type="EMBL" id="OAF70678.1"/>
    </source>
</evidence>
<name>A0A177B8R4_9BILA</name>
<dbReference type="Gene3D" id="3.80.10.10">
    <property type="entry name" value="Ribonuclease Inhibitor"/>
    <property type="match status" value="1"/>
</dbReference>
<organism evidence="4 5">
    <name type="scientific">Intoshia linei</name>
    <dbReference type="NCBI Taxonomy" id="1819745"/>
    <lineage>
        <taxon>Eukaryota</taxon>
        <taxon>Metazoa</taxon>
        <taxon>Spiralia</taxon>
        <taxon>Lophotrochozoa</taxon>
        <taxon>Mesozoa</taxon>
        <taxon>Orthonectida</taxon>
        <taxon>Rhopaluridae</taxon>
        <taxon>Intoshia</taxon>
    </lineage>
</organism>